<gene>
    <name evidence="2" type="ORF">EJP67_24230</name>
</gene>
<proteinExistence type="predicted"/>
<dbReference type="Proteomes" id="UP000281118">
    <property type="component" value="Unassembled WGS sequence"/>
</dbReference>
<dbReference type="AlphaFoldDB" id="A0A433MQN5"/>
<protein>
    <recommendedName>
        <fullName evidence="4">DUF2219 family protein</fullName>
    </recommendedName>
</protein>
<evidence type="ECO:0000313" key="2">
    <source>
        <dbReference type="EMBL" id="RUR70168.1"/>
    </source>
</evidence>
<accession>A0A433MQN5</accession>
<feature type="signal peptide" evidence="1">
    <location>
        <begin position="1"/>
        <end position="29"/>
    </location>
</feature>
<feature type="chain" id="PRO_5019562114" description="DUF2219 family protein" evidence="1">
    <location>
        <begin position="30"/>
        <end position="320"/>
    </location>
</feature>
<evidence type="ECO:0000256" key="1">
    <source>
        <dbReference type="SAM" id="SignalP"/>
    </source>
</evidence>
<dbReference type="OrthoDB" id="6675128at2"/>
<evidence type="ECO:0008006" key="4">
    <source>
        <dbReference type="Google" id="ProtNLM"/>
    </source>
</evidence>
<dbReference type="EMBL" id="RXFT01000011">
    <property type="protein sequence ID" value="RUR70168.1"/>
    <property type="molecule type" value="Genomic_DNA"/>
</dbReference>
<dbReference type="PROSITE" id="PS51257">
    <property type="entry name" value="PROKAR_LIPOPROTEIN"/>
    <property type="match status" value="1"/>
</dbReference>
<comment type="caution">
    <text evidence="2">The sequence shown here is derived from an EMBL/GenBank/DDBJ whole genome shotgun (WGS) entry which is preliminary data.</text>
</comment>
<keyword evidence="1" id="KW-0732">Signal</keyword>
<sequence>MKPMRRNSATASFLLVPALALLAAASCQAQEEEKPKTMAFGPEFYLTNDSDHFQSRRVSVEFFPAFENADRFLGFRLGDYRYKQDSWKRSGQKLTFLARDIETRTADGGSMEAGVFEQGGHTLLTLDGSYRISPTKSTAVEFLITRDWVETPKSLDRGIDFTFVGVAADQRLGDHVTLVGLVAQQYFSDGNRRDHGRLRLIYQPSLDLGLTLQARYRTYRSTHDDVDRAYFNPTSYSESMFAIGWRHRFQGWTASVIAGLGNETINHDMSQPTRLLDVSLQSPVRGAHVFRFGAGYSRSTTFAGPSYQYRYLRGEWIIRF</sequence>
<evidence type="ECO:0000313" key="3">
    <source>
        <dbReference type="Proteomes" id="UP000281118"/>
    </source>
</evidence>
<name>A0A433MQN5_9BURK</name>
<reference evidence="2 3" key="1">
    <citation type="submission" date="2018-12" db="EMBL/GenBank/DDBJ databases">
        <title>The genome sequences of Variovorax guangxiensis DSM 27352.</title>
        <authorList>
            <person name="Gao J."/>
            <person name="Sun J."/>
        </authorList>
    </citation>
    <scope>NUCLEOTIDE SEQUENCE [LARGE SCALE GENOMIC DNA]</scope>
    <source>
        <strain evidence="2 3">DSM 27352</strain>
    </source>
</reference>
<organism evidence="2 3">
    <name type="scientific">Variovorax guangxiensis</name>
    <dbReference type="NCBI Taxonomy" id="1775474"/>
    <lineage>
        <taxon>Bacteria</taxon>
        <taxon>Pseudomonadati</taxon>
        <taxon>Pseudomonadota</taxon>
        <taxon>Betaproteobacteria</taxon>
        <taxon>Burkholderiales</taxon>
        <taxon>Comamonadaceae</taxon>
        <taxon>Variovorax</taxon>
    </lineage>
</organism>